<organism evidence="5 6">
    <name type="scientific">Rubritalea tangerina</name>
    <dbReference type="NCBI Taxonomy" id="430798"/>
    <lineage>
        <taxon>Bacteria</taxon>
        <taxon>Pseudomonadati</taxon>
        <taxon>Verrucomicrobiota</taxon>
        <taxon>Verrucomicrobiia</taxon>
        <taxon>Verrucomicrobiales</taxon>
        <taxon>Rubritaleaceae</taxon>
        <taxon>Rubritalea</taxon>
    </lineage>
</organism>
<evidence type="ECO:0000256" key="1">
    <source>
        <dbReference type="ARBA" id="ARBA00022737"/>
    </source>
</evidence>
<sequence>MSEFAYQADEDGYQDPDESLHNQVSSFMSSGQWDRAIQALTTLLSTQPNSAWLHYQLAYCFKNTQNYKDSEKHFKLAIGQMPDFADAFQGIAGLYLNMGRNGAAEDNIRKALELNPHDDHSWLIMAHLQLNFENPKEAIFCADKALSINPENQQARSIRTRAQGELTGNDKLDPHSQIAELQELLESNPEDDITHMHIGILYYDELKDYKKAEEHFRIALRLDPEDKTYQTLLIKALRKRDKALRILWLPLSPVLKVLAFFEWMNQAKWRWIFFILLLPVLKYIVVICVAISVTFFLFVWPMVKTYEFLTLVEVHKKMGKLSLYSGPLEKIHRQPFALRVALCLSVFALFWGGILYAFSNTTSRIPLIAGLSSIILVAVILFYILSWGSLFFDAWKKRARKKKDKHFHSSISQHES</sequence>
<feature type="repeat" description="TPR" evidence="3">
    <location>
        <begin position="85"/>
        <end position="118"/>
    </location>
</feature>
<name>A0ABW4ZEJ1_9BACT</name>
<gene>
    <name evidence="5" type="ORF">ACFSW8_15455</name>
</gene>
<accession>A0ABW4ZEJ1</accession>
<feature type="transmembrane region" description="Helical" evidence="4">
    <location>
        <begin position="365"/>
        <end position="392"/>
    </location>
</feature>
<evidence type="ECO:0000256" key="3">
    <source>
        <dbReference type="PROSITE-ProRule" id="PRU00339"/>
    </source>
</evidence>
<feature type="transmembrane region" description="Helical" evidence="4">
    <location>
        <begin position="271"/>
        <end position="300"/>
    </location>
</feature>
<dbReference type="Proteomes" id="UP001597389">
    <property type="component" value="Unassembled WGS sequence"/>
</dbReference>
<protein>
    <submittedName>
        <fullName evidence="5">Tetratricopeptide repeat protein</fullName>
    </submittedName>
</protein>
<dbReference type="PROSITE" id="PS50005">
    <property type="entry name" value="TPR"/>
    <property type="match status" value="1"/>
</dbReference>
<dbReference type="Gene3D" id="1.25.40.10">
    <property type="entry name" value="Tetratricopeptide repeat domain"/>
    <property type="match status" value="2"/>
</dbReference>
<keyword evidence="4" id="KW-1133">Transmembrane helix</keyword>
<dbReference type="InterPro" id="IPR051685">
    <property type="entry name" value="Ycf3/AcsC/BcsC/TPR_MFPF"/>
</dbReference>
<feature type="transmembrane region" description="Helical" evidence="4">
    <location>
        <begin position="246"/>
        <end position="265"/>
    </location>
</feature>
<evidence type="ECO:0000313" key="6">
    <source>
        <dbReference type="Proteomes" id="UP001597389"/>
    </source>
</evidence>
<dbReference type="Pfam" id="PF13432">
    <property type="entry name" value="TPR_16"/>
    <property type="match status" value="1"/>
</dbReference>
<proteinExistence type="predicted"/>
<dbReference type="RefSeq" id="WP_377091423.1">
    <property type="nucleotide sequence ID" value="NZ_JBHSJL010000014.1"/>
</dbReference>
<dbReference type="SUPFAM" id="SSF48452">
    <property type="entry name" value="TPR-like"/>
    <property type="match status" value="1"/>
</dbReference>
<keyword evidence="4" id="KW-0812">Transmembrane</keyword>
<dbReference type="Pfam" id="PF14559">
    <property type="entry name" value="TPR_19"/>
    <property type="match status" value="1"/>
</dbReference>
<comment type="caution">
    <text evidence="5">The sequence shown here is derived from an EMBL/GenBank/DDBJ whole genome shotgun (WGS) entry which is preliminary data.</text>
</comment>
<dbReference type="PANTHER" id="PTHR44943:SF8">
    <property type="entry name" value="TPR REPEAT-CONTAINING PROTEIN MJ0263"/>
    <property type="match status" value="1"/>
</dbReference>
<keyword evidence="1" id="KW-0677">Repeat</keyword>
<dbReference type="PANTHER" id="PTHR44943">
    <property type="entry name" value="CELLULOSE SYNTHASE OPERON PROTEIN C"/>
    <property type="match status" value="1"/>
</dbReference>
<dbReference type="EMBL" id="JBHUJB010000076">
    <property type="protein sequence ID" value="MFD2160299.1"/>
    <property type="molecule type" value="Genomic_DNA"/>
</dbReference>
<keyword evidence="6" id="KW-1185">Reference proteome</keyword>
<evidence type="ECO:0000256" key="2">
    <source>
        <dbReference type="ARBA" id="ARBA00022803"/>
    </source>
</evidence>
<dbReference type="SMART" id="SM00028">
    <property type="entry name" value="TPR"/>
    <property type="match status" value="5"/>
</dbReference>
<keyword evidence="2 3" id="KW-0802">TPR repeat</keyword>
<reference evidence="6" key="1">
    <citation type="journal article" date="2019" name="Int. J. Syst. Evol. Microbiol.">
        <title>The Global Catalogue of Microorganisms (GCM) 10K type strain sequencing project: providing services to taxonomists for standard genome sequencing and annotation.</title>
        <authorList>
            <consortium name="The Broad Institute Genomics Platform"/>
            <consortium name="The Broad Institute Genome Sequencing Center for Infectious Disease"/>
            <person name="Wu L."/>
            <person name="Ma J."/>
        </authorList>
    </citation>
    <scope>NUCLEOTIDE SEQUENCE [LARGE SCALE GENOMIC DNA]</scope>
    <source>
        <strain evidence="6">CCUG 57942</strain>
    </source>
</reference>
<evidence type="ECO:0000256" key="4">
    <source>
        <dbReference type="SAM" id="Phobius"/>
    </source>
</evidence>
<feature type="transmembrane region" description="Helical" evidence="4">
    <location>
        <begin position="336"/>
        <end position="359"/>
    </location>
</feature>
<dbReference type="Pfam" id="PF13181">
    <property type="entry name" value="TPR_8"/>
    <property type="match status" value="1"/>
</dbReference>
<dbReference type="InterPro" id="IPR019734">
    <property type="entry name" value="TPR_rpt"/>
</dbReference>
<evidence type="ECO:0000313" key="5">
    <source>
        <dbReference type="EMBL" id="MFD2160299.1"/>
    </source>
</evidence>
<keyword evidence="4" id="KW-0472">Membrane</keyword>
<dbReference type="InterPro" id="IPR011990">
    <property type="entry name" value="TPR-like_helical_dom_sf"/>
</dbReference>